<accession>A0ABX1P704</accession>
<name>A0ABX1P704_9CYAN</name>
<proteinExistence type="predicted"/>
<dbReference type="Proteomes" id="UP000718564">
    <property type="component" value="Unassembled WGS sequence"/>
</dbReference>
<comment type="caution">
    <text evidence="1">The sequence shown here is derived from an EMBL/GenBank/DDBJ whole genome shotgun (WGS) entry which is preliminary data.</text>
</comment>
<evidence type="ECO:0000313" key="2">
    <source>
        <dbReference type="Proteomes" id="UP000718564"/>
    </source>
</evidence>
<dbReference type="RefSeq" id="WP_169155334.1">
    <property type="nucleotide sequence ID" value="NZ_CAWPJE010000051.1"/>
</dbReference>
<gene>
    <name evidence="1" type="ORF">DP116_11640</name>
</gene>
<protein>
    <recommendedName>
        <fullName evidence="3">Co-chaperone DjlA N-terminal domain-containing protein</fullName>
    </recommendedName>
</protein>
<evidence type="ECO:0008006" key="3">
    <source>
        <dbReference type="Google" id="ProtNLM"/>
    </source>
</evidence>
<organism evidence="1 2">
    <name type="scientific">Brasilonema bromeliae SPC951</name>
    <dbReference type="NCBI Taxonomy" id="385972"/>
    <lineage>
        <taxon>Bacteria</taxon>
        <taxon>Bacillati</taxon>
        <taxon>Cyanobacteriota</taxon>
        <taxon>Cyanophyceae</taxon>
        <taxon>Nostocales</taxon>
        <taxon>Scytonemataceae</taxon>
        <taxon>Brasilonema</taxon>
        <taxon>Bromeliae group (in: Brasilonema)</taxon>
    </lineage>
</organism>
<sequence length="129" mass="14882">MTAPTEIRQRAIALVEKLPEETLFKAVDLLEALCIENGVVTLGEETLLQRIQRRLPTDDQTRLTYLRQRNETGEITEAEHQELLGYVDRVERQDAERAEALIQLARLRNVELKTLLNEFLPVYTKPNAL</sequence>
<keyword evidence="2" id="KW-1185">Reference proteome</keyword>
<evidence type="ECO:0000313" key="1">
    <source>
        <dbReference type="EMBL" id="NMG20074.1"/>
    </source>
</evidence>
<reference evidence="1 2" key="1">
    <citation type="submission" date="2018-06" db="EMBL/GenBank/DDBJ databases">
        <title>Comparative genomics of Brasilonema spp. strains.</title>
        <authorList>
            <person name="Alvarenga D.O."/>
            <person name="Fiore M.F."/>
            <person name="Varani A.M."/>
        </authorList>
    </citation>
    <scope>NUCLEOTIDE SEQUENCE [LARGE SCALE GENOMIC DNA]</scope>
    <source>
        <strain evidence="1 2">SPC951</strain>
    </source>
</reference>
<dbReference type="EMBL" id="QMEB01000074">
    <property type="protein sequence ID" value="NMG20074.1"/>
    <property type="molecule type" value="Genomic_DNA"/>
</dbReference>